<protein>
    <submittedName>
        <fullName evidence="1">Uncharacterized protein</fullName>
    </submittedName>
</protein>
<organism evidence="1 2">
    <name type="scientific">Clostridium neuense</name>
    <dbReference type="NCBI Taxonomy" id="1728934"/>
    <lineage>
        <taxon>Bacteria</taxon>
        <taxon>Bacillati</taxon>
        <taxon>Bacillota</taxon>
        <taxon>Clostridia</taxon>
        <taxon>Eubacteriales</taxon>
        <taxon>Clostridiaceae</taxon>
        <taxon>Clostridium</taxon>
    </lineage>
</organism>
<accession>A0ABW8TDE2</accession>
<proteinExistence type="predicted"/>
<reference evidence="1 2" key="1">
    <citation type="submission" date="2024-11" db="EMBL/GenBank/DDBJ databases">
        <authorList>
            <person name="Heng Y.C."/>
            <person name="Lim A.C.H."/>
            <person name="Lee J.K.Y."/>
            <person name="Kittelmann S."/>
        </authorList>
    </citation>
    <scope>NUCLEOTIDE SEQUENCE [LARGE SCALE GENOMIC DNA]</scope>
    <source>
        <strain evidence="1 2">WILCCON 0114</strain>
    </source>
</reference>
<dbReference type="EMBL" id="JBJIAA010000003">
    <property type="protein sequence ID" value="MFL0249758.1"/>
    <property type="molecule type" value="Genomic_DNA"/>
</dbReference>
<dbReference type="PROSITE" id="PS51257">
    <property type="entry name" value="PROKAR_LIPOPROTEIN"/>
    <property type="match status" value="1"/>
</dbReference>
<keyword evidence="2" id="KW-1185">Reference proteome</keyword>
<name>A0ABW8TDE2_9CLOT</name>
<gene>
    <name evidence="1" type="ORF">ACJDT4_04935</name>
</gene>
<evidence type="ECO:0000313" key="1">
    <source>
        <dbReference type="EMBL" id="MFL0249758.1"/>
    </source>
</evidence>
<comment type="caution">
    <text evidence="1">The sequence shown here is derived from an EMBL/GenBank/DDBJ whole genome shotgun (WGS) entry which is preliminary data.</text>
</comment>
<dbReference type="RefSeq" id="WP_406786421.1">
    <property type="nucleotide sequence ID" value="NZ_JBJIAA010000003.1"/>
</dbReference>
<sequence>MKGSIKKAFCIVMITFILTSCSIIPDQNTAVSKKQSSKIQLTLWYYWDIAKNQQELSNLINQFNKSQNKIEVKAS</sequence>
<evidence type="ECO:0000313" key="2">
    <source>
        <dbReference type="Proteomes" id="UP001623592"/>
    </source>
</evidence>
<dbReference type="Proteomes" id="UP001623592">
    <property type="component" value="Unassembled WGS sequence"/>
</dbReference>